<dbReference type="AlphaFoldDB" id="A0AA39ZBL5"/>
<dbReference type="PANTHER" id="PTHR33112">
    <property type="entry name" value="DOMAIN PROTEIN, PUTATIVE-RELATED"/>
    <property type="match status" value="1"/>
</dbReference>
<dbReference type="PANTHER" id="PTHR33112:SF16">
    <property type="entry name" value="HETEROKARYON INCOMPATIBILITY DOMAIN-CONTAINING PROTEIN"/>
    <property type="match status" value="1"/>
</dbReference>
<keyword evidence="3" id="KW-1185">Reference proteome</keyword>
<dbReference type="InterPro" id="IPR010730">
    <property type="entry name" value="HET"/>
</dbReference>
<evidence type="ECO:0000259" key="1">
    <source>
        <dbReference type="Pfam" id="PF06985"/>
    </source>
</evidence>
<name>A0AA39ZBL5_9PEZI</name>
<dbReference type="Pfam" id="PF06985">
    <property type="entry name" value="HET"/>
    <property type="match status" value="1"/>
</dbReference>
<gene>
    <name evidence="2" type="ORF">QBC41DRAFT_304349</name>
</gene>
<evidence type="ECO:0000313" key="3">
    <source>
        <dbReference type="Proteomes" id="UP001174997"/>
    </source>
</evidence>
<sequence>MPINLISVSSPDKIPPRRPLQSHISNSIAMIKKWTSQCVDEHGLRCSRGTPAKLPTRLLKVTGEKIRLVDSRDITLSEGQPLPAYLTLSHSWGPNSHTQIKATSTNIWVLRRGLSFRQLSKTFQDAVMVTRELGFGYIWIDSLCIIQDDRHDWDRESSMMASIYQNSFLTLSATRCADGHGGFFSPFSNTPYVWRGAKTNVVKNKHLWDLKKIESGSVQRWFALTPPDDIRDIPLHNISSSNVEVHLSHPLLTRARAFQERLLSPRVVHFGNTQLAWECRGSFWTDDYIVEDDPSKRQNDLPAYLSPEQSLFWKQQIEDSPANLHKGLPVVMYPIEETRLRFISLITTPSTEKSEPDTARQTWNVIVEAFSHLMLAYEMDRLPALSGIALAMKPFVSTSSSETKYLGGIWSSQIPQAFYWACTSRFAARPTSYRAPSFSWASIEGPIAFRNPWKARGLFQTRETPTATSSCELLECSSQAEGVDVHGRVTGGYVKLRSWVSWGRIRETGDTWVIEHMPGLQRQKFWPDTPQYTTPTKKGDEVRLCLLECMELSNDPLRGVINPGSWYRVMVLVLRPSLTTKGAWERFGLIYPAEDLDSYLNRREDAGADIGTDTSMFADPFSWFRTQEVLEIV</sequence>
<protein>
    <submittedName>
        <fullName evidence="2">Heterokaryon incompatibility protein-domain-containing protein</fullName>
    </submittedName>
</protein>
<evidence type="ECO:0000313" key="2">
    <source>
        <dbReference type="EMBL" id="KAK0667408.1"/>
    </source>
</evidence>
<organism evidence="2 3">
    <name type="scientific">Cercophora samala</name>
    <dbReference type="NCBI Taxonomy" id="330535"/>
    <lineage>
        <taxon>Eukaryota</taxon>
        <taxon>Fungi</taxon>
        <taxon>Dikarya</taxon>
        <taxon>Ascomycota</taxon>
        <taxon>Pezizomycotina</taxon>
        <taxon>Sordariomycetes</taxon>
        <taxon>Sordariomycetidae</taxon>
        <taxon>Sordariales</taxon>
        <taxon>Lasiosphaeriaceae</taxon>
        <taxon>Cercophora</taxon>
    </lineage>
</organism>
<comment type="caution">
    <text evidence="2">The sequence shown here is derived from an EMBL/GenBank/DDBJ whole genome shotgun (WGS) entry which is preliminary data.</text>
</comment>
<dbReference type="Proteomes" id="UP001174997">
    <property type="component" value="Unassembled WGS sequence"/>
</dbReference>
<proteinExistence type="predicted"/>
<accession>A0AA39ZBL5</accession>
<feature type="domain" description="Heterokaryon incompatibility" evidence="1">
    <location>
        <begin position="85"/>
        <end position="186"/>
    </location>
</feature>
<dbReference type="EMBL" id="JAULSY010000072">
    <property type="protein sequence ID" value="KAK0667408.1"/>
    <property type="molecule type" value="Genomic_DNA"/>
</dbReference>
<reference evidence="2" key="1">
    <citation type="submission" date="2023-06" db="EMBL/GenBank/DDBJ databases">
        <title>Genome-scale phylogeny and comparative genomics of the fungal order Sordariales.</title>
        <authorList>
            <consortium name="Lawrence Berkeley National Laboratory"/>
            <person name="Hensen N."/>
            <person name="Bonometti L."/>
            <person name="Westerberg I."/>
            <person name="Brannstrom I.O."/>
            <person name="Guillou S."/>
            <person name="Cros-Aarteil S."/>
            <person name="Calhoun S."/>
            <person name="Haridas S."/>
            <person name="Kuo A."/>
            <person name="Mondo S."/>
            <person name="Pangilinan J."/>
            <person name="Riley R."/>
            <person name="Labutti K."/>
            <person name="Andreopoulos B."/>
            <person name="Lipzen A."/>
            <person name="Chen C."/>
            <person name="Yanf M."/>
            <person name="Daum C."/>
            <person name="Ng V."/>
            <person name="Clum A."/>
            <person name="Steindorff A."/>
            <person name="Ohm R."/>
            <person name="Martin F."/>
            <person name="Silar P."/>
            <person name="Natvig D."/>
            <person name="Lalanne C."/>
            <person name="Gautier V."/>
            <person name="Ament-Velasquez S.L."/>
            <person name="Kruys A."/>
            <person name="Hutchinson M.I."/>
            <person name="Powell A.J."/>
            <person name="Barry K."/>
            <person name="Miller A.N."/>
            <person name="Grigoriev I.V."/>
            <person name="Debuchy R."/>
            <person name="Gladieux P."/>
            <person name="Thoren M.H."/>
            <person name="Johannesson H."/>
        </authorList>
    </citation>
    <scope>NUCLEOTIDE SEQUENCE</scope>
    <source>
        <strain evidence="2">CBS 307.81</strain>
    </source>
</reference>